<evidence type="ECO:0000256" key="2">
    <source>
        <dbReference type="ARBA" id="ARBA00010256"/>
    </source>
</evidence>
<evidence type="ECO:0000313" key="6">
    <source>
        <dbReference type="EMBL" id="QLC49665.1"/>
    </source>
</evidence>
<dbReference type="InterPro" id="IPR013373">
    <property type="entry name" value="Flagellin/pilin_N_arc"/>
</dbReference>
<keyword evidence="6" id="KW-0969">Cilium</keyword>
<feature type="transmembrane region" description="Helical" evidence="5">
    <location>
        <begin position="21"/>
        <end position="40"/>
    </location>
</feature>
<protein>
    <recommendedName>
        <fullName evidence="4">Flagellin</fullName>
    </recommendedName>
</protein>
<dbReference type="GO" id="GO:0005198">
    <property type="term" value="F:structural molecule activity"/>
    <property type="evidence" value="ECO:0007669"/>
    <property type="project" value="InterPro"/>
</dbReference>
<accession>A0A7D5INI9</accession>
<dbReference type="AlphaFoldDB" id="A0A7D5INI9"/>
<dbReference type="KEGG" id="mzi:HWN40_05075"/>
<comment type="function">
    <text evidence="4">Flagellin is the subunit protein which polymerizes to form the filaments of archaeal flagella.</text>
</comment>
<keyword evidence="5" id="KW-1133">Transmembrane helix</keyword>
<comment type="similarity">
    <text evidence="2 4">Belongs to the archaeal flagellin family.</text>
</comment>
<comment type="subcellular location">
    <subcellularLocation>
        <location evidence="1 4">Archaeal flagellum</location>
    </subcellularLocation>
</comment>
<evidence type="ECO:0000256" key="4">
    <source>
        <dbReference type="RuleBase" id="RU361282"/>
    </source>
</evidence>
<dbReference type="GO" id="GO:0097589">
    <property type="term" value="C:archaeal-type flagellum"/>
    <property type="evidence" value="ECO:0007669"/>
    <property type="project" value="UniProtKB-SubCell"/>
</dbReference>
<dbReference type="Pfam" id="PF01917">
    <property type="entry name" value="Flagellin_arch-type"/>
    <property type="match status" value="1"/>
</dbReference>
<dbReference type="PANTHER" id="PTHR35903:SF1">
    <property type="entry name" value="FLAGELLIN B1"/>
    <property type="match status" value="1"/>
</dbReference>
<evidence type="ECO:0000256" key="5">
    <source>
        <dbReference type="SAM" id="Phobius"/>
    </source>
</evidence>
<dbReference type="EMBL" id="CP058215">
    <property type="protein sequence ID" value="QLC49665.1"/>
    <property type="molecule type" value="Genomic_DNA"/>
</dbReference>
<name>A0A7D5INI9_9EURY</name>
<keyword evidence="5" id="KW-0812">Transmembrane</keyword>
<sequence>MKANKTFNLKKDNRAQVGIGTLIIFIAMVLVAAVAAAVLIQTSGVLQQKAQSTGKQATQEVSSNLMVKNIEGIRAKTNSTNMSDTIDLLRLKVGLNVGSAPVDVNQVVISITDGTTANTLVYAGNEKSYASAGSSNGKMNPFGGVAATNLETLLTGETLIDSTNLTNSQKYYTVEKIRDEDASFSQANPVMNTGDLITVYIATTSDAAVSGNYSTVGTADGLSGLKSSELNLVPRTTVNIVLTPESGAATTADFVAPSSYGVKETVQLYP</sequence>
<dbReference type="PANTHER" id="PTHR35903">
    <property type="entry name" value="FLAGELLIN B1"/>
    <property type="match status" value="1"/>
</dbReference>
<proteinExistence type="inferred from homology"/>
<dbReference type="GO" id="GO:0097588">
    <property type="term" value="P:archaeal or bacterial-type flagellum-dependent cell motility"/>
    <property type="evidence" value="ECO:0007669"/>
    <property type="project" value="InterPro"/>
</dbReference>
<reference evidence="6 7" key="1">
    <citation type="submission" date="2020-06" db="EMBL/GenBank/DDBJ databases">
        <title>Methanolobus halotolerans sp. nov., isolated from a saline lake Tus in Siberia.</title>
        <authorList>
            <person name="Shen Y."/>
            <person name="Chen S.-C."/>
            <person name="Lai M.-C."/>
            <person name="Huang H.-H."/>
            <person name="Chiu H.-H."/>
            <person name="Tang S.-L."/>
            <person name="Rogozin D.Y."/>
            <person name="Degermendzhy A.G."/>
        </authorList>
    </citation>
    <scope>NUCLEOTIDE SEQUENCE [LARGE SCALE GENOMIC DNA]</scope>
    <source>
        <strain evidence="6 7">DSM 21339</strain>
    </source>
</reference>
<keyword evidence="6" id="KW-0966">Cell projection</keyword>
<keyword evidence="3 4" id="KW-0974">Archaeal flagellum</keyword>
<dbReference type="InterPro" id="IPR002774">
    <property type="entry name" value="Flagellin_arc-type"/>
</dbReference>
<dbReference type="NCBIfam" id="TIGR02537">
    <property type="entry name" value="arch_flag_Nterm"/>
    <property type="match status" value="1"/>
</dbReference>
<keyword evidence="7" id="KW-1185">Reference proteome</keyword>
<dbReference type="RefSeq" id="WP_176964721.1">
    <property type="nucleotide sequence ID" value="NZ_CP058215.1"/>
</dbReference>
<keyword evidence="5" id="KW-0472">Membrane</keyword>
<gene>
    <name evidence="6" type="ORF">HWN40_05075</name>
</gene>
<dbReference type="GeneID" id="55821024"/>
<keyword evidence="6" id="KW-0282">Flagellum</keyword>
<evidence type="ECO:0000256" key="3">
    <source>
        <dbReference type="ARBA" id="ARBA00022440"/>
    </source>
</evidence>
<evidence type="ECO:0000256" key="1">
    <source>
        <dbReference type="ARBA" id="ARBA00004618"/>
    </source>
</evidence>
<evidence type="ECO:0000313" key="7">
    <source>
        <dbReference type="Proteomes" id="UP000509594"/>
    </source>
</evidence>
<dbReference type="OrthoDB" id="102632at2157"/>
<dbReference type="Proteomes" id="UP000509594">
    <property type="component" value="Chromosome"/>
</dbReference>
<organism evidence="6 7">
    <name type="scientific">Methanolobus zinderi</name>
    <dbReference type="NCBI Taxonomy" id="536044"/>
    <lineage>
        <taxon>Archaea</taxon>
        <taxon>Methanobacteriati</taxon>
        <taxon>Methanobacteriota</taxon>
        <taxon>Stenosarchaea group</taxon>
        <taxon>Methanomicrobia</taxon>
        <taxon>Methanosarcinales</taxon>
        <taxon>Methanosarcinaceae</taxon>
        <taxon>Methanolobus</taxon>
    </lineage>
</organism>